<dbReference type="GO" id="GO:0016747">
    <property type="term" value="F:acyltransferase activity, transferring groups other than amino-acyl groups"/>
    <property type="evidence" value="ECO:0007669"/>
    <property type="project" value="InterPro"/>
</dbReference>
<accession>A0AA41QG82</accession>
<dbReference type="Pfam" id="PF13302">
    <property type="entry name" value="Acetyltransf_3"/>
    <property type="match status" value="1"/>
</dbReference>
<comment type="caution">
    <text evidence="2">The sequence shown here is derived from an EMBL/GenBank/DDBJ whole genome shotgun (WGS) entry which is preliminary data.</text>
</comment>
<dbReference type="PANTHER" id="PTHR39173">
    <property type="entry name" value="ACETYLTRANSFERASE"/>
    <property type="match status" value="1"/>
</dbReference>
<dbReference type="PANTHER" id="PTHR39173:SF1">
    <property type="entry name" value="ACETYLTRANSFERASE"/>
    <property type="match status" value="1"/>
</dbReference>
<reference evidence="2" key="1">
    <citation type="submission" date="2022-01" db="EMBL/GenBank/DDBJ databases">
        <title>Antribacter sp. nov., isolated from Guizhou of China.</title>
        <authorList>
            <person name="Chengliang C."/>
            <person name="Ya Z."/>
        </authorList>
    </citation>
    <scope>NUCLEOTIDE SEQUENCE</scope>
    <source>
        <strain evidence="2">KLBMP 9083</strain>
    </source>
</reference>
<name>A0AA41QG82_9MICO</name>
<proteinExistence type="predicted"/>
<dbReference type="AlphaFoldDB" id="A0AA41QG82"/>
<dbReference type="EMBL" id="JAKGSG010000044">
    <property type="protein sequence ID" value="MCF4122543.1"/>
    <property type="molecule type" value="Genomic_DNA"/>
</dbReference>
<dbReference type="SUPFAM" id="SSF55729">
    <property type="entry name" value="Acyl-CoA N-acyltransferases (Nat)"/>
    <property type="match status" value="1"/>
</dbReference>
<dbReference type="RefSeq" id="WP_236090342.1">
    <property type="nucleotide sequence ID" value="NZ_JAKGSG010000044.1"/>
</dbReference>
<dbReference type="Gene3D" id="3.40.630.30">
    <property type="match status" value="1"/>
</dbReference>
<dbReference type="EC" id="2.3.1.-" evidence="2"/>
<dbReference type="CDD" id="cd04301">
    <property type="entry name" value="NAT_SF"/>
    <property type="match status" value="1"/>
</dbReference>
<gene>
    <name evidence="2" type="ORF">L1785_16315</name>
</gene>
<organism evidence="2 3">
    <name type="scientific">Antribacter soli</name>
    <dbReference type="NCBI Taxonomy" id="2910976"/>
    <lineage>
        <taxon>Bacteria</taxon>
        <taxon>Bacillati</taxon>
        <taxon>Actinomycetota</taxon>
        <taxon>Actinomycetes</taxon>
        <taxon>Micrococcales</taxon>
        <taxon>Promicromonosporaceae</taxon>
        <taxon>Antribacter</taxon>
    </lineage>
</organism>
<keyword evidence="2" id="KW-0012">Acyltransferase</keyword>
<evidence type="ECO:0000313" key="2">
    <source>
        <dbReference type="EMBL" id="MCF4122543.1"/>
    </source>
</evidence>
<keyword evidence="2" id="KW-0808">Transferase</keyword>
<keyword evidence="3" id="KW-1185">Reference proteome</keyword>
<evidence type="ECO:0000259" key="1">
    <source>
        <dbReference type="PROSITE" id="PS51186"/>
    </source>
</evidence>
<evidence type="ECO:0000313" key="3">
    <source>
        <dbReference type="Proteomes" id="UP001165405"/>
    </source>
</evidence>
<protein>
    <submittedName>
        <fullName evidence="2">GNAT family N-acetyltransferase</fullName>
        <ecNumber evidence="2">2.3.1.-</ecNumber>
    </submittedName>
</protein>
<dbReference type="InterPro" id="IPR000182">
    <property type="entry name" value="GNAT_dom"/>
</dbReference>
<feature type="domain" description="N-acetyltransferase" evidence="1">
    <location>
        <begin position="4"/>
        <end position="174"/>
    </location>
</feature>
<dbReference type="InterPro" id="IPR016181">
    <property type="entry name" value="Acyl_CoA_acyltransferase"/>
</dbReference>
<dbReference type="Proteomes" id="UP001165405">
    <property type="component" value="Unassembled WGS sequence"/>
</dbReference>
<sequence length="174" mass="18855">MPELVYPTVRLRGSWLEAFAEWEPGAHLDGAGLRAGDDVLTEPGFAAWVDRLRGAAGPSGAAGDDSPVTYWWVAEGSTYLGAVELRHHLDAFLLDAGGHVGYSVRPSARRRGVATWALGAVLDEARSRGMHRVLVTCAARNTGSARAIEHNGGVLEDVRRTAVGRVRRYWIEQP</sequence>
<dbReference type="PROSITE" id="PS51186">
    <property type="entry name" value="GNAT"/>
    <property type="match status" value="1"/>
</dbReference>